<dbReference type="InterPro" id="IPR001647">
    <property type="entry name" value="HTH_TetR"/>
</dbReference>
<evidence type="ECO:0000313" key="7">
    <source>
        <dbReference type="Proteomes" id="UP001142610"/>
    </source>
</evidence>
<sequence>MSKSAGEPQAKSSAYHHGDLSASALTAALRALETDGAEALSLRKLAAELGVTHRALYRHYPDKAALIAAAAEEGYRRLTDEASADGKDAAGFARAYIRFALARPGLYAVMMAAPSGEKPEGLYRAIGDLIRAAKEAFGDDLAVKRAWTILHGGVSLHQAGAYAARSEEELGDFLLTLAGIEEM</sequence>
<dbReference type="InterPro" id="IPR025996">
    <property type="entry name" value="MT1864/Rv1816-like_C"/>
</dbReference>
<dbReference type="InterPro" id="IPR050109">
    <property type="entry name" value="HTH-type_TetR-like_transc_reg"/>
</dbReference>
<reference evidence="6" key="1">
    <citation type="submission" date="2022-07" db="EMBL/GenBank/DDBJ databases">
        <title>Parvularcula maris sp. nov., an algicidal bacterium isolated from seawater.</title>
        <authorList>
            <person name="Li F."/>
        </authorList>
    </citation>
    <scope>NUCLEOTIDE SEQUENCE</scope>
    <source>
        <strain evidence="6">BGMRC 0090</strain>
    </source>
</reference>
<keyword evidence="1" id="KW-0805">Transcription regulation</keyword>
<dbReference type="PANTHER" id="PTHR30055:SF234">
    <property type="entry name" value="HTH-TYPE TRANSCRIPTIONAL REGULATOR BETI"/>
    <property type="match status" value="1"/>
</dbReference>
<dbReference type="GO" id="GO:0003700">
    <property type="term" value="F:DNA-binding transcription factor activity"/>
    <property type="evidence" value="ECO:0007669"/>
    <property type="project" value="TreeGrafter"/>
</dbReference>
<evidence type="ECO:0000256" key="2">
    <source>
        <dbReference type="ARBA" id="ARBA00023125"/>
    </source>
</evidence>
<dbReference type="GO" id="GO:0000976">
    <property type="term" value="F:transcription cis-regulatory region binding"/>
    <property type="evidence" value="ECO:0007669"/>
    <property type="project" value="TreeGrafter"/>
</dbReference>
<organism evidence="6 7">
    <name type="scientific">Parvularcula maris</name>
    <dbReference type="NCBI Taxonomy" id="2965077"/>
    <lineage>
        <taxon>Bacteria</taxon>
        <taxon>Pseudomonadati</taxon>
        <taxon>Pseudomonadota</taxon>
        <taxon>Alphaproteobacteria</taxon>
        <taxon>Parvularculales</taxon>
        <taxon>Parvularculaceae</taxon>
        <taxon>Parvularcula</taxon>
    </lineage>
</organism>
<dbReference type="Pfam" id="PF00440">
    <property type="entry name" value="TetR_N"/>
    <property type="match status" value="1"/>
</dbReference>
<evidence type="ECO:0000256" key="3">
    <source>
        <dbReference type="ARBA" id="ARBA00023163"/>
    </source>
</evidence>
<keyword evidence="3" id="KW-0804">Transcription</keyword>
<feature type="DNA-binding region" description="H-T-H motif" evidence="4">
    <location>
        <begin position="41"/>
        <end position="60"/>
    </location>
</feature>
<dbReference type="Pfam" id="PF13305">
    <property type="entry name" value="TetR_C_33"/>
    <property type="match status" value="1"/>
</dbReference>
<dbReference type="PRINTS" id="PR00455">
    <property type="entry name" value="HTHTETR"/>
</dbReference>
<dbReference type="PANTHER" id="PTHR30055">
    <property type="entry name" value="HTH-TYPE TRANSCRIPTIONAL REGULATOR RUTR"/>
    <property type="match status" value="1"/>
</dbReference>
<keyword evidence="7" id="KW-1185">Reference proteome</keyword>
<evidence type="ECO:0000313" key="6">
    <source>
        <dbReference type="EMBL" id="MCQ8186588.1"/>
    </source>
</evidence>
<feature type="domain" description="HTH tetR-type" evidence="5">
    <location>
        <begin position="18"/>
        <end position="78"/>
    </location>
</feature>
<dbReference type="InterPro" id="IPR036271">
    <property type="entry name" value="Tet_transcr_reg_TetR-rel_C_sf"/>
</dbReference>
<evidence type="ECO:0000256" key="1">
    <source>
        <dbReference type="ARBA" id="ARBA00023015"/>
    </source>
</evidence>
<dbReference type="Proteomes" id="UP001142610">
    <property type="component" value="Unassembled WGS sequence"/>
</dbReference>
<gene>
    <name evidence="6" type="ORF">NOG11_14490</name>
</gene>
<dbReference type="SUPFAM" id="SSF48498">
    <property type="entry name" value="Tetracyclin repressor-like, C-terminal domain"/>
    <property type="match status" value="1"/>
</dbReference>
<protein>
    <submittedName>
        <fullName evidence="6">TetR/AcrR family transcriptional regulator</fullName>
    </submittedName>
</protein>
<dbReference type="AlphaFoldDB" id="A0A9X2RL90"/>
<dbReference type="EMBL" id="JANIBC010000022">
    <property type="protein sequence ID" value="MCQ8186588.1"/>
    <property type="molecule type" value="Genomic_DNA"/>
</dbReference>
<evidence type="ECO:0000259" key="5">
    <source>
        <dbReference type="PROSITE" id="PS50977"/>
    </source>
</evidence>
<name>A0A9X2RL90_9PROT</name>
<dbReference type="InterPro" id="IPR009057">
    <property type="entry name" value="Homeodomain-like_sf"/>
</dbReference>
<proteinExistence type="predicted"/>
<accession>A0A9X2RL90</accession>
<keyword evidence="2 4" id="KW-0238">DNA-binding</keyword>
<comment type="caution">
    <text evidence="6">The sequence shown here is derived from an EMBL/GenBank/DDBJ whole genome shotgun (WGS) entry which is preliminary data.</text>
</comment>
<dbReference type="PROSITE" id="PS50977">
    <property type="entry name" value="HTH_TETR_2"/>
    <property type="match status" value="1"/>
</dbReference>
<dbReference type="RefSeq" id="WP_256620524.1">
    <property type="nucleotide sequence ID" value="NZ_JANIBC010000022.1"/>
</dbReference>
<dbReference type="Gene3D" id="1.10.357.10">
    <property type="entry name" value="Tetracycline Repressor, domain 2"/>
    <property type="match status" value="1"/>
</dbReference>
<evidence type="ECO:0000256" key="4">
    <source>
        <dbReference type="PROSITE-ProRule" id="PRU00335"/>
    </source>
</evidence>
<dbReference type="SUPFAM" id="SSF46689">
    <property type="entry name" value="Homeodomain-like"/>
    <property type="match status" value="1"/>
</dbReference>